<evidence type="ECO:0000256" key="1">
    <source>
        <dbReference type="ARBA" id="ARBA00001933"/>
    </source>
</evidence>
<keyword evidence="3" id="KW-0456">Lyase</keyword>
<evidence type="ECO:0000256" key="2">
    <source>
        <dbReference type="ARBA" id="ARBA00022898"/>
    </source>
</evidence>
<dbReference type="Pfam" id="PF00291">
    <property type="entry name" value="PALP"/>
    <property type="match status" value="1"/>
</dbReference>
<evidence type="ECO:0000313" key="6">
    <source>
        <dbReference type="Proteomes" id="UP000612585"/>
    </source>
</evidence>
<dbReference type="SUPFAM" id="SSF53686">
    <property type="entry name" value="Tryptophan synthase beta subunit-like PLP-dependent enzymes"/>
    <property type="match status" value="1"/>
</dbReference>
<dbReference type="EMBL" id="BOPG01000075">
    <property type="protein sequence ID" value="GIJ62128.1"/>
    <property type="molecule type" value="Genomic_DNA"/>
</dbReference>
<evidence type="ECO:0000313" key="5">
    <source>
        <dbReference type="EMBL" id="GIJ62128.1"/>
    </source>
</evidence>
<dbReference type="PANTHER" id="PTHR48078:SF6">
    <property type="entry name" value="L-THREONINE DEHYDRATASE CATABOLIC TDCB"/>
    <property type="match status" value="1"/>
</dbReference>
<dbReference type="Proteomes" id="UP000612585">
    <property type="component" value="Unassembled WGS sequence"/>
</dbReference>
<accession>A0A8J4E5I6</accession>
<name>A0A8J4E5I6_9ACTN</name>
<dbReference type="GO" id="GO:0003941">
    <property type="term" value="F:L-serine ammonia-lyase activity"/>
    <property type="evidence" value="ECO:0007669"/>
    <property type="project" value="TreeGrafter"/>
</dbReference>
<keyword evidence="2" id="KW-0663">Pyridoxal phosphate</keyword>
<dbReference type="GO" id="GO:0009097">
    <property type="term" value="P:isoleucine biosynthetic process"/>
    <property type="evidence" value="ECO:0007669"/>
    <property type="project" value="TreeGrafter"/>
</dbReference>
<protein>
    <submittedName>
        <fullName evidence="5">Threonine dehydratase</fullName>
    </submittedName>
</protein>
<sequence length="311" mass="32184">MMITRQAIQMAAGRLRGWVRVTPVISVARSTFGHAVDLKLEHLQHTGSFKPRGAFNRMLSHPIPPAGVVAASGGNHGLAVAYAAVNMDVPAEIFVPETASAVKLRRLHGYGVRVTQVGQQYADALAASRARADAVGALMVHAYDDADVQAGQGSIAVELAQHTRTITTVLVAVGGGGLLGGIATWYARTATKVVAVEPANAPTLATALAAGHPVDVEVSGVAADALGARQISALTLRTAADTGVKSVLVDDKSIMQTRQALWDELHLAVEPAGATALAALTSGAYQPAPDEHIAVIICGANTDPIDLVERQ</sequence>
<dbReference type="InterPro" id="IPR050147">
    <property type="entry name" value="Ser/Thr_Dehydratase"/>
</dbReference>
<evidence type="ECO:0000256" key="3">
    <source>
        <dbReference type="ARBA" id="ARBA00023239"/>
    </source>
</evidence>
<keyword evidence="6" id="KW-1185">Reference proteome</keyword>
<dbReference type="GO" id="GO:0004794">
    <property type="term" value="F:threonine deaminase activity"/>
    <property type="evidence" value="ECO:0007669"/>
    <property type="project" value="TreeGrafter"/>
</dbReference>
<dbReference type="GO" id="GO:0006565">
    <property type="term" value="P:L-serine catabolic process"/>
    <property type="evidence" value="ECO:0007669"/>
    <property type="project" value="TreeGrafter"/>
</dbReference>
<dbReference type="InterPro" id="IPR036052">
    <property type="entry name" value="TrpB-like_PALP_sf"/>
</dbReference>
<dbReference type="Gene3D" id="3.40.50.1100">
    <property type="match status" value="2"/>
</dbReference>
<dbReference type="InterPro" id="IPR001926">
    <property type="entry name" value="TrpB-like_PALP"/>
</dbReference>
<comment type="cofactor">
    <cofactor evidence="1">
        <name>pyridoxal 5'-phosphate</name>
        <dbReference type="ChEBI" id="CHEBI:597326"/>
    </cofactor>
</comment>
<proteinExistence type="predicted"/>
<reference evidence="5" key="1">
    <citation type="submission" date="2021-01" db="EMBL/GenBank/DDBJ databases">
        <title>Whole genome shotgun sequence of Virgisporangium aurantiacum NBRC 16421.</title>
        <authorList>
            <person name="Komaki H."/>
            <person name="Tamura T."/>
        </authorList>
    </citation>
    <scope>NUCLEOTIDE SEQUENCE</scope>
    <source>
        <strain evidence="5">NBRC 16421</strain>
    </source>
</reference>
<dbReference type="AlphaFoldDB" id="A0A8J4E5I6"/>
<dbReference type="GO" id="GO:0006567">
    <property type="term" value="P:L-threonine catabolic process"/>
    <property type="evidence" value="ECO:0007669"/>
    <property type="project" value="TreeGrafter"/>
</dbReference>
<dbReference type="PANTHER" id="PTHR48078">
    <property type="entry name" value="THREONINE DEHYDRATASE, MITOCHONDRIAL-RELATED"/>
    <property type="match status" value="1"/>
</dbReference>
<evidence type="ECO:0000259" key="4">
    <source>
        <dbReference type="Pfam" id="PF00291"/>
    </source>
</evidence>
<comment type="caution">
    <text evidence="5">The sequence shown here is derived from an EMBL/GenBank/DDBJ whole genome shotgun (WGS) entry which is preliminary data.</text>
</comment>
<feature type="domain" description="Tryptophan synthase beta chain-like PALP" evidence="4">
    <location>
        <begin position="18"/>
        <end position="299"/>
    </location>
</feature>
<dbReference type="NCBIfam" id="NF006094">
    <property type="entry name" value="PRK08246.1"/>
    <property type="match status" value="1"/>
</dbReference>
<gene>
    <name evidence="5" type="ORF">Vau01_096440</name>
</gene>
<organism evidence="5 6">
    <name type="scientific">Virgisporangium aurantiacum</name>
    <dbReference type="NCBI Taxonomy" id="175570"/>
    <lineage>
        <taxon>Bacteria</taxon>
        <taxon>Bacillati</taxon>
        <taxon>Actinomycetota</taxon>
        <taxon>Actinomycetes</taxon>
        <taxon>Micromonosporales</taxon>
        <taxon>Micromonosporaceae</taxon>
        <taxon>Virgisporangium</taxon>
    </lineage>
</organism>